<dbReference type="AlphaFoldDB" id="A0A9W8DT17"/>
<dbReference type="InterPro" id="IPR018866">
    <property type="entry name" value="Znf-4CXXC_R1"/>
</dbReference>
<dbReference type="InterPro" id="IPR050910">
    <property type="entry name" value="JMJD6_ArgDemeth/LysHydrox"/>
</dbReference>
<evidence type="ECO:0000259" key="6">
    <source>
        <dbReference type="PROSITE" id="PS51184"/>
    </source>
</evidence>
<dbReference type="PANTHER" id="PTHR12480">
    <property type="entry name" value="ARGININE DEMETHYLASE AND LYSYL-HYDROXYLASE JMJD"/>
    <property type="match status" value="1"/>
</dbReference>
<dbReference type="SUPFAM" id="SSF51197">
    <property type="entry name" value="Clavaminate synthase-like"/>
    <property type="match status" value="1"/>
</dbReference>
<organism evidence="7 8">
    <name type="scientific">Mycoemilia scoparia</name>
    <dbReference type="NCBI Taxonomy" id="417184"/>
    <lineage>
        <taxon>Eukaryota</taxon>
        <taxon>Fungi</taxon>
        <taxon>Fungi incertae sedis</taxon>
        <taxon>Zoopagomycota</taxon>
        <taxon>Kickxellomycotina</taxon>
        <taxon>Kickxellomycetes</taxon>
        <taxon>Kickxellales</taxon>
        <taxon>Kickxellaceae</taxon>
        <taxon>Mycoemilia</taxon>
    </lineage>
</organism>
<feature type="compositionally biased region" description="Polar residues" evidence="5">
    <location>
        <begin position="531"/>
        <end position="546"/>
    </location>
</feature>
<keyword evidence="2" id="KW-0805">Transcription regulation</keyword>
<dbReference type="PROSITE" id="PS51184">
    <property type="entry name" value="JMJC"/>
    <property type="match status" value="1"/>
</dbReference>
<evidence type="ECO:0000256" key="1">
    <source>
        <dbReference type="ARBA" id="ARBA00004123"/>
    </source>
</evidence>
<dbReference type="Gene3D" id="2.60.120.650">
    <property type="entry name" value="Cupin"/>
    <property type="match status" value="1"/>
</dbReference>
<keyword evidence="8" id="KW-1185">Reference proteome</keyword>
<accession>A0A9W8DT17</accession>
<dbReference type="SMART" id="SM00558">
    <property type="entry name" value="JmjC"/>
    <property type="match status" value="1"/>
</dbReference>
<dbReference type="Proteomes" id="UP001150538">
    <property type="component" value="Unassembled WGS sequence"/>
</dbReference>
<evidence type="ECO:0000313" key="8">
    <source>
        <dbReference type="Proteomes" id="UP001150538"/>
    </source>
</evidence>
<keyword evidence="4" id="KW-0539">Nucleus</keyword>
<comment type="subcellular location">
    <subcellularLocation>
        <location evidence="1">Nucleus</location>
    </subcellularLocation>
</comment>
<dbReference type="Pfam" id="PF10497">
    <property type="entry name" value="zf-4CXXC_R1"/>
    <property type="match status" value="1"/>
</dbReference>
<evidence type="ECO:0000256" key="2">
    <source>
        <dbReference type="ARBA" id="ARBA00023015"/>
    </source>
</evidence>
<dbReference type="PANTHER" id="PTHR12480:SF35">
    <property type="entry name" value="TRANSCRIPTION FACTOR JUMONJI, JMJC DOMAIN-CONTAINING PROTEIN"/>
    <property type="match status" value="1"/>
</dbReference>
<feature type="region of interest" description="Disordered" evidence="5">
    <location>
        <begin position="803"/>
        <end position="827"/>
    </location>
</feature>
<dbReference type="GO" id="GO:0005634">
    <property type="term" value="C:nucleus"/>
    <property type="evidence" value="ECO:0007669"/>
    <property type="project" value="UniProtKB-SubCell"/>
</dbReference>
<gene>
    <name evidence="7" type="ORF">H4219_000463</name>
</gene>
<keyword evidence="3" id="KW-0804">Transcription</keyword>
<evidence type="ECO:0000313" key="7">
    <source>
        <dbReference type="EMBL" id="KAJ1921730.1"/>
    </source>
</evidence>
<evidence type="ECO:0000256" key="4">
    <source>
        <dbReference type="ARBA" id="ARBA00023242"/>
    </source>
</evidence>
<feature type="region of interest" description="Disordered" evidence="5">
    <location>
        <begin position="456"/>
        <end position="476"/>
    </location>
</feature>
<proteinExistence type="predicted"/>
<feature type="region of interest" description="Disordered" evidence="5">
    <location>
        <begin position="503"/>
        <end position="553"/>
    </location>
</feature>
<feature type="compositionally biased region" description="Basic and acidic residues" evidence="5">
    <location>
        <begin position="456"/>
        <end position="466"/>
    </location>
</feature>
<protein>
    <recommendedName>
        <fullName evidence="6">JmjC domain-containing protein</fullName>
    </recommendedName>
</protein>
<dbReference type="InterPro" id="IPR003347">
    <property type="entry name" value="JmjC_dom"/>
</dbReference>
<sequence length="922" mass="105286">MARPKAKEDHEYTEKELTEMKGSRFVPCQRIKYSEYEDKDKVVEDARYYIEKLGVPVVISDIPVLNNPDIDENFFTLDWLCKNYSKQEVPVVSQSRIKQMWTWKKFKAMVDKNSDISKRVPKLFYAHDADCPPEWYDTVGKLIPDYYHYMGPSDLMRFLPKDLRADNLMIYIGYNRTKTPGHVDMCGTMGHNLMVNSVGNSTALWFIVARDDKQLAAKFWHQITNGKTNLESESYFMNVDKLRQTKFNIYVLEQKPGDFVLLPSDAVHQVINKGNGYNVKVSWNRTTCNNMPFTFNRMLPRLRKICRPEAYRCKATVQKSVIGYTEKILAAINEAAQTPSAISNLPKSLGALSIPDLLNDYGDIIRCLVDNLSNEWVSNTNEAVTLADAERMFSDESKDSIKDEVESIIMSKDETPYERFCGFCRCDIWNRRFHCPLCTEELMQVQNVDVASETNEKVKHVEKQQPEESVQDGGEISGKVAANTASEMHTDGDKVEVETGVQNVGTNAGNTSNQANETGTNDEADTHDGKVQQSSNNPENPAQQPSLPKEENDDGVDLCINCYSLGRTCQHPMSMGIFATHHISHIVHICAQAISAYRSMHETFLSEDEKGKVPVINPENIYLSGKPPISANVPKKIDAESAEKTLKEEKTDVLKDEEYMVSTMTAAHELWLERQTKIEDQCHYCDETAHVSEMIRCRNRRDSAEHFFCVKCMYLYYNENIFHQRRNRTWCCPMCKNDCPCDVCQPESPVMPSERDEATHPQHPLPAIWWCDSPCNRGSFIDEQRMVQFQIRSNTYGLRLKRKVNADETSESNDGESSRNQPKKLKEDQYAIESDCQGITAEELEKDLIQFLYKHSFTETLKCLGLDPEASAALKDPKSESVYAAIIRHFLYLELRDARTGSNVLKVYGDESVLKFGLGDSR</sequence>
<name>A0A9W8DT17_9FUNG</name>
<feature type="domain" description="JmjC" evidence="6">
    <location>
        <begin position="148"/>
        <end position="302"/>
    </location>
</feature>
<dbReference type="EMBL" id="JANBPU010000003">
    <property type="protein sequence ID" value="KAJ1921730.1"/>
    <property type="molecule type" value="Genomic_DNA"/>
</dbReference>
<comment type="caution">
    <text evidence="7">The sequence shown here is derived from an EMBL/GenBank/DDBJ whole genome shotgun (WGS) entry which is preliminary data.</text>
</comment>
<evidence type="ECO:0000256" key="3">
    <source>
        <dbReference type="ARBA" id="ARBA00023163"/>
    </source>
</evidence>
<evidence type="ECO:0000256" key="5">
    <source>
        <dbReference type="SAM" id="MobiDB-lite"/>
    </source>
</evidence>
<feature type="compositionally biased region" description="Polar residues" evidence="5">
    <location>
        <begin position="503"/>
        <end position="519"/>
    </location>
</feature>
<dbReference type="OrthoDB" id="298344at2759"/>
<dbReference type="Pfam" id="PF02373">
    <property type="entry name" value="JmjC"/>
    <property type="match status" value="1"/>
</dbReference>
<dbReference type="GO" id="GO:0005737">
    <property type="term" value="C:cytoplasm"/>
    <property type="evidence" value="ECO:0007669"/>
    <property type="project" value="TreeGrafter"/>
</dbReference>
<reference evidence="7" key="1">
    <citation type="submission" date="2022-07" db="EMBL/GenBank/DDBJ databases">
        <title>Phylogenomic reconstructions and comparative analyses of Kickxellomycotina fungi.</title>
        <authorList>
            <person name="Reynolds N.K."/>
            <person name="Stajich J.E."/>
            <person name="Barry K."/>
            <person name="Grigoriev I.V."/>
            <person name="Crous P."/>
            <person name="Smith M.E."/>
        </authorList>
    </citation>
    <scope>NUCLEOTIDE SEQUENCE</scope>
    <source>
        <strain evidence="7">NBRC 100468</strain>
    </source>
</reference>